<evidence type="ECO:0000256" key="5">
    <source>
        <dbReference type="ARBA" id="ARBA00022833"/>
    </source>
</evidence>
<evidence type="ECO:0000256" key="2">
    <source>
        <dbReference type="ARBA" id="ARBA00022723"/>
    </source>
</evidence>
<evidence type="ECO:0008006" key="14">
    <source>
        <dbReference type="Google" id="ProtNLM"/>
    </source>
</evidence>
<name>A0AAG5DI58_ANOAO</name>
<dbReference type="SMART" id="SM00868">
    <property type="entry name" value="zf-AD"/>
    <property type="match status" value="1"/>
</dbReference>
<keyword evidence="3" id="KW-0677">Repeat</keyword>
<evidence type="ECO:0000256" key="3">
    <source>
        <dbReference type="ARBA" id="ARBA00022737"/>
    </source>
</evidence>
<evidence type="ECO:0000259" key="10">
    <source>
        <dbReference type="PROSITE" id="PS50157"/>
    </source>
</evidence>
<dbReference type="FunFam" id="3.30.160.60:FF:002753">
    <property type="entry name" value="AGAP011403-PA"/>
    <property type="match status" value="1"/>
</dbReference>
<evidence type="ECO:0000256" key="8">
    <source>
        <dbReference type="PROSITE-ProRule" id="PRU01263"/>
    </source>
</evidence>
<comment type="subcellular location">
    <subcellularLocation>
        <location evidence="1">Nucleus</location>
    </subcellularLocation>
</comment>
<keyword evidence="13" id="KW-1185">Reference proteome</keyword>
<evidence type="ECO:0000313" key="13">
    <source>
        <dbReference type="Proteomes" id="UP000075880"/>
    </source>
</evidence>
<feature type="domain" description="ZAD" evidence="11">
    <location>
        <begin position="6"/>
        <end position="81"/>
    </location>
</feature>
<reference evidence="12" key="1">
    <citation type="submission" date="2024-04" db="UniProtKB">
        <authorList>
            <consortium name="EnsemblMetazoa"/>
        </authorList>
    </citation>
    <scope>IDENTIFICATION</scope>
    <source>
        <strain evidence="12">EBRO</strain>
    </source>
</reference>
<sequence length="412" mass="46954">MARSSNICRFCLCQDVNLLSPLSKILDVAFSMEDIERYTSILIPEGEQCFCAICEKCYRILETSTSFRYSCLSNDIIFNQLFSPYAETHLKDFNIADDSDRKENHVTSLKIEIVLPEDAYSNNDDCPSNYDDGDKSSVASCDGWDATEPTIATNDESEARTGKPEGVNTEDSSTLKTVRKRRARKLENAIDSDGKKLSKSVNRTSKAKSKKLCGICGALVTDLNSHGRIHSKENFLTCSYCPIKMASRANLLRHVQAVHVKKIVKSCEFCDKGFTSTNSYRSHMRSHHGIGETYDCKICFKSFNHPSNYKDHFNRLHHTRMDYKCRICGKLFKDKTGLRGHRKVHSSSKPFSCNECPKRFKSRYARNVHQITHSGIRFSCTRCEKSYQYKRLLSTHYKQHHANVESSQTGDS</sequence>
<dbReference type="PANTHER" id="PTHR24394">
    <property type="entry name" value="ZINC FINGER PROTEIN"/>
    <property type="match status" value="1"/>
</dbReference>
<keyword evidence="5 8" id="KW-0862">Zinc</keyword>
<dbReference type="GO" id="GO:0008270">
    <property type="term" value="F:zinc ion binding"/>
    <property type="evidence" value="ECO:0007669"/>
    <property type="project" value="UniProtKB-UniRule"/>
</dbReference>
<feature type="domain" description="C2H2-type" evidence="10">
    <location>
        <begin position="265"/>
        <end position="292"/>
    </location>
</feature>
<keyword evidence="4 7" id="KW-0863">Zinc-finger</keyword>
<dbReference type="AlphaFoldDB" id="A0AAG5DI58"/>
<keyword evidence="6" id="KW-0539">Nucleus</keyword>
<evidence type="ECO:0000256" key="4">
    <source>
        <dbReference type="ARBA" id="ARBA00022771"/>
    </source>
</evidence>
<evidence type="ECO:0000259" key="11">
    <source>
        <dbReference type="PROSITE" id="PS51915"/>
    </source>
</evidence>
<dbReference type="PROSITE" id="PS51915">
    <property type="entry name" value="ZAD"/>
    <property type="match status" value="1"/>
</dbReference>
<accession>A0AAG5DI58</accession>
<dbReference type="EnsemblMetazoa" id="ENSAATROPT011688">
    <property type="protein sequence ID" value="ENSAATROPP010579"/>
    <property type="gene ID" value="ENSAATROPG009520"/>
</dbReference>
<dbReference type="GO" id="GO:0005634">
    <property type="term" value="C:nucleus"/>
    <property type="evidence" value="ECO:0007669"/>
    <property type="project" value="UniProtKB-SubCell"/>
</dbReference>
<dbReference type="PANTHER" id="PTHR24394:SF29">
    <property type="entry name" value="MYONEURIN"/>
    <property type="match status" value="1"/>
</dbReference>
<feature type="domain" description="C2H2-type" evidence="10">
    <location>
        <begin position="323"/>
        <end position="350"/>
    </location>
</feature>
<feature type="binding site" evidence="8">
    <location>
        <position position="8"/>
    </location>
    <ligand>
        <name>Zn(2+)</name>
        <dbReference type="ChEBI" id="CHEBI:29105"/>
    </ligand>
</feature>
<keyword evidence="2 8" id="KW-0479">Metal-binding</keyword>
<dbReference type="Pfam" id="PF00096">
    <property type="entry name" value="zf-C2H2"/>
    <property type="match status" value="2"/>
</dbReference>
<dbReference type="PROSITE" id="PS50157">
    <property type="entry name" value="ZINC_FINGER_C2H2_2"/>
    <property type="match status" value="5"/>
</dbReference>
<protein>
    <recommendedName>
        <fullName evidence="14">Protein krueppel</fullName>
    </recommendedName>
</protein>
<dbReference type="Gene3D" id="3.30.160.60">
    <property type="entry name" value="Classic Zinc Finger"/>
    <property type="match status" value="4"/>
</dbReference>
<proteinExistence type="predicted"/>
<dbReference type="InterPro" id="IPR036236">
    <property type="entry name" value="Znf_C2H2_sf"/>
</dbReference>
<organism evidence="12 13">
    <name type="scientific">Anopheles atroparvus</name>
    <name type="common">European mosquito</name>
    <dbReference type="NCBI Taxonomy" id="41427"/>
    <lineage>
        <taxon>Eukaryota</taxon>
        <taxon>Metazoa</taxon>
        <taxon>Ecdysozoa</taxon>
        <taxon>Arthropoda</taxon>
        <taxon>Hexapoda</taxon>
        <taxon>Insecta</taxon>
        <taxon>Pterygota</taxon>
        <taxon>Neoptera</taxon>
        <taxon>Endopterygota</taxon>
        <taxon>Diptera</taxon>
        <taxon>Nematocera</taxon>
        <taxon>Culicoidea</taxon>
        <taxon>Culicidae</taxon>
        <taxon>Anophelinae</taxon>
        <taxon>Anopheles</taxon>
    </lineage>
</organism>
<evidence type="ECO:0000256" key="7">
    <source>
        <dbReference type="PROSITE-ProRule" id="PRU00042"/>
    </source>
</evidence>
<feature type="domain" description="C2H2-type" evidence="10">
    <location>
        <begin position="351"/>
        <end position="378"/>
    </location>
</feature>
<dbReference type="Proteomes" id="UP000075880">
    <property type="component" value="Unassembled WGS sequence"/>
</dbReference>
<evidence type="ECO:0000256" key="9">
    <source>
        <dbReference type="SAM" id="MobiDB-lite"/>
    </source>
</evidence>
<dbReference type="Pfam" id="PF13894">
    <property type="entry name" value="zf-C2H2_4"/>
    <property type="match status" value="2"/>
</dbReference>
<feature type="domain" description="C2H2-type" evidence="10">
    <location>
        <begin position="378"/>
        <end position="406"/>
    </location>
</feature>
<feature type="binding site" evidence="8">
    <location>
        <position position="57"/>
    </location>
    <ligand>
        <name>Zn(2+)</name>
        <dbReference type="ChEBI" id="CHEBI:29105"/>
    </ligand>
</feature>
<dbReference type="InterPro" id="IPR013087">
    <property type="entry name" value="Znf_C2H2_type"/>
</dbReference>
<evidence type="ECO:0000256" key="6">
    <source>
        <dbReference type="ARBA" id="ARBA00023242"/>
    </source>
</evidence>
<dbReference type="SMART" id="SM00355">
    <property type="entry name" value="ZnF_C2H2"/>
    <property type="match status" value="6"/>
</dbReference>
<dbReference type="InterPro" id="IPR012934">
    <property type="entry name" value="Znf_AD"/>
</dbReference>
<feature type="binding site" evidence="8">
    <location>
        <position position="11"/>
    </location>
    <ligand>
        <name>Zn(2+)</name>
        <dbReference type="ChEBI" id="CHEBI:29105"/>
    </ligand>
</feature>
<evidence type="ECO:0000256" key="1">
    <source>
        <dbReference type="ARBA" id="ARBA00004123"/>
    </source>
</evidence>
<dbReference type="PROSITE" id="PS00028">
    <property type="entry name" value="ZINC_FINGER_C2H2_1"/>
    <property type="match status" value="4"/>
</dbReference>
<feature type="binding site" evidence="8">
    <location>
        <position position="54"/>
    </location>
    <ligand>
        <name>Zn(2+)</name>
        <dbReference type="ChEBI" id="CHEBI:29105"/>
    </ligand>
</feature>
<evidence type="ECO:0000313" key="12">
    <source>
        <dbReference type="EnsemblMetazoa" id="ENSAATROPP010579"/>
    </source>
</evidence>
<feature type="region of interest" description="Disordered" evidence="9">
    <location>
        <begin position="145"/>
        <end position="178"/>
    </location>
</feature>
<dbReference type="SUPFAM" id="SSF57667">
    <property type="entry name" value="beta-beta-alpha zinc fingers"/>
    <property type="match status" value="3"/>
</dbReference>
<feature type="domain" description="C2H2-type" evidence="10">
    <location>
        <begin position="294"/>
        <end position="322"/>
    </location>
</feature>
<dbReference type="GO" id="GO:0000981">
    <property type="term" value="F:DNA-binding transcription factor activity, RNA polymerase II-specific"/>
    <property type="evidence" value="ECO:0007669"/>
    <property type="project" value="TreeGrafter"/>
</dbReference>